<dbReference type="PROSITE" id="PS50097">
    <property type="entry name" value="BTB"/>
    <property type="match status" value="1"/>
</dbReference>
<dbReference type="SUPFAM" id="SSF54695">
    <property type="entry name" value="POZ domain"/>
    <property type="match status" value="1"/>
</dbReference>
<evidence type="ECO:0000256" key="1">
    <source>
        <dbReference type="SAM" id="MobiDB-lite"/>
    </source>
</evidence>
<feature type="domain" description="BTB" evidence="2">
    <location>
        <begin position="43"/>
        <end position="111"/>
    </location>
</feature>
<dbReference type="Proteomes" id="UP000319160">
    <property type="component" value="Unassembled WGS sequence"/>
</dbReference>
<dbReference type="PANTHER" id="PTHR47843:SF5">
    <property type="entry name" value="BTB_POZ DOMAIN PROTEIN"/>
    <property type="match status" value="1"/>
</dbReference>
<dbReference type="Pfam" id="PF00651">
    <property type="entry name" value="BTB"/>
    <property type="match status" value="1"/>
</dbReference>
<comment type="caution">
    <text evidence="3">The sequence shown here is derived from an EMBL/GenBank/DDBJ whole genome shotgun (WGS) entry which is preliminary data.</text>
</comment>
<name>A0A553HN40_9PEZI</name>
<feature type="compositionally biased region" description="Polar residues" evidence="1">
    <location>
        <begin position="1"/>
        <end position="17"/>
    </location>
</feature>
<accession>A0A553HN40</accession>
<dbReference type="SMART" id="SM00225">
    <property type="entry name" value="BTB"/>
    <property type="match status" value="1"/>
</dbReference>
<evidence type="ECO:0000313" key="3">
    <source>
        <dbReference type="EMBL" id="TRX89369.1"/>
    </source>
</evidence>
<dbReference type="InterPro" id="IPR011333">
    <property type="entry name" value="SKP1/BTB/POZ_sf"/>
</dbReference>
<dbReference type="InterPro" id="IPR000210">
    <property type="entry name" value="BTB/POZ_dom"/>
</dbReference>
<organism evidence="3 4">
    <name type="scientific">Xylaria flabelliformis</name>
    <dbReference type="NCBI Taxonomy" id="2512241"/>
    <lineage>
        <taxon>Eukaryota</taxon>
        <taxon>Fungi</taxon>
        <taxon>Dikarya</taxon>
        <taxon>Ascomycota</taxon>
        <taxon>Pezizomycotina</taxon>
        <taxon>Sordariomycetes</taxon>
        <taxon>Xylariomycetidae</taxon>
        <taxon>Xylariales</taxon>
        <taxon>Xylariaceae</taxon>
        <taxon>Xylaria</taxon>
    </lineage>
</organism>
<keyword evidence="4" id="KW-1185">Reference proteome</keyword>
<reference evidence="4" key="1">
    <citation type="submission" date="2019-06" db="EMBL/GenBank/DDBJ databases">
        <title>Draft genome sequence of the griseofulvin-producing fungus Xylaria cubensis strain G536.</title>
        <authorList>
            <person name="Mead M.E."/>
            <person name="Raja H.A."/>
            <person name="Steenwyk J.L."/>
            <person name="Knowles S.L."/>
            <person name="Oberlies N.H."/>
            <person name="Rokas A."/>
        </authorList>
    </citation>
    <scope>NUCLEOTIDE SEQUENCE [LARGE SCALE GENOMIC DNA]</scope>
    <source>
        <strain evidence="4">G536</strain>
    </source>
</reference>
<evidence type="ECO:0000313" key="4">
    <source>
        <dbReference type="Proteomes" id="UP000319160"/>
    </source>
</evidence>
<dbReference type="STRING" id="2512241.A0A553HN40"/>
<dbReference type="PANTHER" id="PTHR47843">
    <property type="entry name" value="BTB DOMAIN-CONTAINING PROTEIN-RELATED"/>
    <property type="match status" value="1"/>
</dbReference>
<dbReference type="AlphaFoldDB" id="A0A553HN40"/>
<feature type="region of interest" description="Disordered" evidence="1">
    <location>
        <begin position="1"/>
        <end position="21"/>
    </location>
</feature>
<gene>
    <name evidence="3" type="ORF">FHL15_009806</name>
</gene>
<proteinExistence type="predicted"/>
<sequence length="245" mass="27647">MNPQIDSPLPSSQTSGDQLKVDDPSAKEFCATLKQFYNNERLADATIRCGSQEFKVHAIVVSTHSEFFYKAFCGQWKESKDGKTVTLEEVEVDVVKAMIQFMYHFDYNCPEGVSTLLFDVKVYSIADRYIIPSLKDYALAKVENAFDLSPDPAIFPTNLLLTVSSEVYSSTPESDRGLRDVVAEAFHKNLNRLENSATFRTTLHEIPGLAVDLIYFKPKPKSYVRVIRHGLLPGFDCSCFLYRGT</sequence>
<evidence type="ECO:0000259" key="2">
    <source>
        <dbReference type="PROSITE" id="PS50097"/>
    </source>
</evidence>
<dbReference type="Gene3D" id="3.30.710.10">
    <property type="entry name" value="Potassium Channel Kv1.1, Chain A"/>
    <property type="match status" value="1"/>
</dbReference>
<dbReference type="EMBL" id="VFLP01000069">
    <property type="protein sequence ID" value="TRX89369.1"/>
    <property type="molecule type" value="Genomic_DNA"/>
</dbReference>
<protein>
    <recommendedName>
        <fullName evidence="2">BTB domain-containing protein</fullName>
    </recommendedName>
</protein>
<dbReference type="OrthoDB" id="6359816at2759"/>
<dbReference type="CDD" id="cd18186">
    <property type="entry name" value="BTB_POZ_ZBTB_KLHL-like"/>
    <property type="match status" value="1"/>
</dbReference>